<reference evidence="1 2" key="1">
    <citation type="journal article" date="2018" name="Arch. Microbiol.">
        <title>New insights into the metabolic potential of the phototrophic purple bacterium Rhodopila globiformis DSM 161(T) from its draft genome sequence and evidence for a vanadium-dependent nitrogenase.</title>
        <authorList>
            <person name="Imhoff J.F."/>
            <person name="Rahn T."/>
            <person name="Kunzel S."/>
            <person name="Neulinger S.C."/>
        </authorList>
    </citation>
    <scope>NUCLEOTIDE SEQUENCE [LARGE SCALE GENOMIC DNA]</scope>
    <source>
        <strain evidence="1 2">DSM 161</strain>
    </source>
</reference>
<dbReference type="RefSeq" id="WP_104521934.1">
    <property type="nucleotide sequence ID" value="NZ_NHRY01000257.1"/>
</dbReference>
<evidence type="ECO:0000313" key="1">
    <source>
        <dbReference type="EMBL" id="PPQ27568.1"/>
    </source>
</evidence>
<gene>
    <name evidence="1" type="ORF">CCS01_27005</name>
</gene>
<dbReference type="AlphaFoldDB" id="A0A2S6MYY4"/>
<protein>
    <submittedName>
        <fullName evidence="1">Uncharacterized protein</fullName>
    </submittedName>
</protein>
<dbReference type="Proteomes" id="UP000239724">
    <property type="component" value="Unassembled WGS sequence"/>
</dbReference>
<comment type="caution">
    <text evidence="1">The sequence shown here is derived from an EMBL/GenBank/DDBJ whole genome shotgun (WGS) entry which is preliminary data.</text>
</comment>
<evidence type="ECO:0000313" key="2">
    <source>
        <dbReference type="Proteomes" id="UP000239724"/>
    </source>
</evidence>
<organism evidence="1 2">
    <name type="scientific">Rhodopila globiformis</name>
    <name type="common">Rhodopseudomonas globiformis</name>
    <dbReference type="NCBI Taxonomy" id="1071"/>
    <lineage>
        <taxon>Bacteria</taxon>
        <taxon>Pseudomonadati</taxon>
        <taxon>Pseudomonadota</taxon>
        <taxon>Alphaproteobacteria</taxon>
        <taxon>Acetobacterales</taxon>
        <taxon>Acetobacteraceae</taxon>
        <taxon>Rhodopila</taxon>
    </lineage>
</organism>
<dbReference type="OrthoDB" id="8139347at2"/>
<name>A0A2S6MYY4_RHOGL</name>
<proteinExistence type="predicted"/>
<accession>A0A2S6MYY4</accession>
<keyword evidence="2" id="KW-1185">Reference proteome</keyword>
<dbReference type="EMBL" id="NHRY01000257">
    <property type="protein sequence ID" value="PPQ27568.1"/>
    <property type="molecule type" value="Genomic_DNA"/>
</dbReference>
<sequence length="226" mass="23399">MTVIAIRIYDAPQNAKSAVTKLKKSNVNDSQIAVVSGEGKTAADVAAAITAAGIPAANASALAASVAKGGTMVAVCPLFGRAAEAAEILDSCSPTEACELATGAQPDAKNDAGAGQALSAAAGWDLLSSDPTPLSSKMNWKLLSDNKFPASKLFGWGMLSNNKFPASSAFSWKLLSDKKFPASSAFNWKLLSDTKFPLSSKYGWSLLSNNATPLSDKLGWPVLSKK</sequence>